<proteinExistence type="inferred from homology"/>
<evidence type="ECO:0000256" key="4">
    <source>
        <dbReference type="ARBA" id="ARBA00022679"/>
    </source>
</evidence>
<evidence type="ECO:0000313" key="11">
    <source>
        <dbReference type="Ensembl" id="ENSAPLP00000018572.1"/>
    </source>
</evidence>
<dbReference type="GO" id="GO:0042803">
    <property type="term" value="F:protein homodimerization activity"/>
    <property type="evidence" value="ECO:0007669"/>
    <property type="project" value="Ensembl"/>
</dbReference>
<dbReference type="Proteomes" id="UP000016666">
    <property type="component" value="Unassembled WGS sequence"/>
</dbReference>
<dbReference type="OMA" id="FEVMILH"/>
<protein>
    <submittedName>
        <fullName evidence="11">ST3 beta-galactoside alpha-2,3-sialyltransferase 2</fullName>
    </submittedName>
</protein>
<comment type="subcellular location">
    <subcellularLocation>
        <location evidence="1">Golgi apparatus membrane</location>
        <topology evidence="1">Single-pass type II membrane protein</topology>
    </subcellularLocation>
</comment>
<evidence type="ECO:0000256" key="5">
    <source>
        <dbReference type="ARBA" id="ARBA00022692"/>
    </source>
</evidence>
<keyword evidence="5" id="KW-0812">Transmembrane</keyword>
<dbReference type="InterPro" id="IPR001675">
    <property type="entry name" value="Glyco_trans_29"/>
</dbReference>
<keyword evidence="3" id="KW-0328">Glycosyltransferase</keyword>
<dbReference type="GO" id="GO:0097503">
    <property type="term" value="P:sialylation"/>
    <property type="evidence" value="ECO:0007669"/>
    <property type="project" value="Ensembl"/>
</dbReference>
<keyword evidence="12" id="KW-1185">Reference proteome</keyword>
<evidence type="ECO:0000256" key="7">
    <source>
        <dbReference type="ARBA" id="ARBA00022989"/>
    </source>
</evidence>
<evidence type="ECO:0000256" key="3">
    <source>
        <dbReference type="ARBA" id="ARBA00022676"/>
    </source>
</evidence>
<evidence type="ECO:0000256" key="9">
    <source>
        <dbReference type="ARBA" id="ARBA00023136"/>
    </source>
</evidence>
<keyword evidence="8" id="KW-0333">Golgi apparatus</keyword>
<comment type="similarity">
    <text evidence="2">Belongs to the glycosyltransferase 29 family.</text>
</comment>
<gene>
    <name evidence="11" type="primary">ST3GAL2</name>
</gene>
<evidence type="ECO:0000256" key="2">
    <source>
        <dbReference type="ARBA" id="ARBA00006003"/>
    </source>
</evidence>
<dbReference type="PANTHER" id="PTHR46032">
    <property type="entry name" value="ALPHA-2,3-SIALYLTRANSFERASE ST3GAL I ISOFORM X1"/>
    <property type="match status" value="1"/>
</dbReference>
<evidence type="ECO:0000256" key="6">
    <source>
        <dbReference type="ARBA" id="ARBA00022968"/>
    </source>
</evidence>
<dbReference type="GeneTree" id="ENSGT00940000156356"/>
<dbReference type="FunFam" id="3.90.1480.20:FF:000015">
    <property type="entry name" value="Lactosylceramide alpha-2,3-sialyltransferase"/>
    <property type="match status" value="1"/>
</dbReference>
<accession>A0A493SYB8</accession>
<reference evidence="11" key="3">
    <citation type="submission" date="2025-09" db="UniProtKB">
        <authorList>
            <consortium name="Ensembl"/>
        </authorList>
    </citation>
    <scope>IDENTIFICATION</scope>
</reference>
<dbReference type="AlphaFoldDB" id="A0A493SYB8"/>
<dbReference type="GO" id="GO:0003836">
    <property type="term" value="F:beta-galactoside (CMP) alpha-2,3-sialyltransferase activity"/>
    <property type="evidence" value="ECO:0007669"/>
    <property type="project" value="Ensembl"/>
</dbReference>
<dbReference type="Ensembl" id="ENSAPLT00000035034.1">
    <property type="protein sequence ID" value="ENSAPLP00000018572.1"/>
    <property type="gene ID" value="ENSAPLG00000020142.1"/>
</dbReference>
<dbReference type="GO" id="GO:0000139">
    <property type="term" value="C:Golgi membrane"/>
    <property type="evidence" value="ECO:0007669"/>
    <property type="project" value="UniProtKB-SubCell"/>
</dbReference>
<evidence type="ECO:0000256" key="1">
    <source>
        <dbReference type="ARBA" id="ARBA00004323"/>
    </source>
</evidence>
<evidence type="ECO:0000313" key="12">
    <source>
        <dbReference type="Proteomes" id="UP000016666"/>
    </source>
</evidence>
<keyword evidence="9" id="KW-0472">Membrane</keyword>
<sequence>MVTEWLQPGLIATWGRPSILGLFPLFLTSFFNPFPTCSFPPFAKNLPANVSFVLVPFKTLDLLWIASALSTGQISQRPSSPGCQVQIYNPAFFKYIHDRWTEHHGRYPSTGMLVLFFALHVCDEVNVFGFGADSRGNWHHYWENNRYAGEFRKTGVHDADFEAHIIDMLAKTSRIEVYRGN</sequence>
<keyword evidence="6" id="KW-0735">Signal-anchor</keyword>
<dbReference type="InterPro" id="IPR051757">
    <property type="entry name" value="Beta-gal_alpha2-3_sialyltrans"/>
</dbReference>
<reference evidence="11" key="2">
    <citation type="submission" date="2025-08" db="UniProtKB">
        <authorList>
            <consortium name="Ensembl"/>
        </authorList>
    </citation>
    <scope>IDENTIFICATION</scope>
</reference>
<dbReference type="InterPro" id="IPR038578">
    <property type="entry name" value="GT29-like_sf"/>
</dbReference>
<dbReference type="GO" id="GO:0047288">
    <property type="term" value="F:beta-D-galactosyl-(1-&gt;3)-N-acetyl-beta-D-galactosaminide alpha-2,3- sialyltransferase"/>
    <property type="evidence" value="ECO:0007669"/>
    <property type="project" value="Ensembl"/>
</dbReference>
<evidence type="ECO:0000256" key="10">
    <source>
        <dbReference type="ARBA" id="ARBA00023180"/>
    </source>
</evidence>
<organism evidence="11 12">
    <name type="scientific">Anas platyrhynchos platyrhynchos</name>
    <name type="common">Northern mallard</name>
    <dbReference type="NCBI Taxonomy" id="8840"/>
    <lineage>
        <taxon>Eukaryota</taxon>
        <taxon>Metazoa</taxon>
        <taxon>Chordata</taxon>
        <taxon>Craniata</taxon>
        <taxon>Vertebrata</taxon>
        <taxon>Euteleostomi</taxon>
        <taxon>Archelosauria</taxon>
        <taxon>Archosauria</taxon>
        <taxon>Dinosauria</taxon>
        <taxon>Saurischia</taxon>
        <taxon>Theropoda</taxon>
        <taxon>Coelurosauria</taxon>
        <taxon>Aves</taxon>
        <taxon>Neognathae</taxon>
        <taxon>Galloanserae</taxon>
        <taxon>Anseriformes</taxon>
        <taxon>Anatidae</taxon>
        <taxon>Anatinae</taxon>
        <taxon>Anas</taxon>
    </lineage>
</organism>
<dbReference type="GO" id="GO:0009312">
    <property type="term" value="P:oligosaccharide biosynthetic process"/>
    <property type="evidence" value="ECO:0007669"/>
    <property type="project" value="Ensembl"/>
</dbReference>
<dbReference type="Pfam" id="PF00777">
    <property type="entry name" value="Glyco_transf_29"/>
    <property type="match status" value="1"/>
</dbReference>
<dbReference type="GO" id="GO:0009101">
    <property type="term" value="P:glycoprotein biosynthetic process"/>
    <property type="evidence" value="ECO:0007669"/>
    <property type="project" value="Ensembl"/>
</dbReference>
<keyword evidence="4" id="KW-0808">Transferase</keyword>
<evidence type="ECO:0000256" key="8">
    <source>
        <dbReference type="ARBA" id="ARBA00023034"/>
    </source>
</evidence>
<dbReference type="PANTHER" id="PTHR46032:SF4">
    <property type="entry name" value="CMP-N-ACETYLNEURAMINATE-BETA-GALACTOSAMIDE-ALPHA-2,3-SIALYLTRANSFERASE 2"/>
    <property type="match status" value="1"/>
</dbReference>
<reference evidence="12" key="1">
    <citation type="submission" date="2017-10" db="EMBL/GenBank/DDBJ databases">
        <title>A new Pekin duck reference genome.</title>
        <authorList>
            <person name="Hou Z.-C."/>
            <person name="Zhou Z.-K."/>
            <person name="Zhu F."/>
            <person name="Hou S.-S."/>
        </authorList>
    </citation>
    <scope>NUCLEOTIDE SEQUENCE [LARGE SCALE GENOMIC DNA]</scope>
</reference>
<dbReference type="Gene3D" id="3.90.1480.20">
    <property type="entry name" value="Glycosyl transferase family 29"/>
    <property type="match status" value="1"/>
</dbReference>
<keyword evidence="10" id="KW-0325">Glycoprotein</keyword>
<keyword evidence="7" id="KW-1133">Transmembrane helix</keyword>
<dbReference type="GO" id="GO:0009247">
    <property type="term" value="P:glycolipid biosynthetic process"/>
    <property type="evidence" value="ECO:0007669"/>
    <property type="project" value="Ensembl"/>
</dbReference>
<name>A0A493SYB8_ANAPP</name>
<dbReference type="STRING" id="8840.ENSAPLP00000018572"/>